<evidence type="ECO:0000256" key="2">
    <source>
        <dbReference type="ARBA" id="ARBA00022448"/>
    </source>
</evidence>
<name>A0A8H7U960_MORIS</name>
<dbReference type="AlphaFoldDB" id="A0A8H7U960"/>
<dbReference type="Gene3D" id="1.20.1250.20">
    <property type="entry name" value="MFS general substrate transporter like domains"/>
    <property type="match status" value="1"/>
</dbReference>
<keyword evidence="5 6" id="KW-0472">Membrane</keyword>
<feature type="transmembrane region" description="Helical" evidence="6">
    <location>
        <begin position="190"/>
        <end position="213"/>
    </location>
</feature>
<keyword evidence="4 6" id="KW-1133">Transmembrane helix</keyword>
<reference evidence="7" key="1">
    <citation type="submission" date="2020-12" db="EMBL/GenBank/DDBJ databases">
        <title>Metabolic potential, ecology and presence of endohyphal bacteria is reflected in genomic diversity of Mucoromycotina.</title>
        <authorList>
            <person name="Muszewska A."/>
            <person name="Okrasinska A."/>
            <person name="Steczkiewicz K."/>
            <person name="Drgas O."/>
            <person name="Orlowska M."/>
            <person name="Perlinska-Lenart U."/>
            <person name="Aleksandrzak-Piekarczyk T."/>
            <person name="Szatraj K."/>
            <person name="Zielenkiewicz U."/>
            <person name="Pilsyk S."/>
            <person name="Malc E."/>
            <person name="Mieczkowski P."/>
            <person name="Kruszewska J.S."/>
            <person name="Biernat P."/>
            <person name="Pawlowska J."/>
        </authorList>
    </citation>
    <scope>NUCLEOTIDE SEQUENCE</scope>
    <source>
        <strain evidence="7">WA0000067209</strain>
    </source>
</reference>
<dbReference type="SUPFAM" id="SSF103473">
    <property type="entry name" value="MFS general substrate transporter"/>
    <property type="match status" value="1"/>
</dbReference>
<evidence type="ECO:0000313" key="8">
    <source>
        <dbReference type="Proteomes" id="UP000654370"/>
    </source>
</evidence>
<evidence type="ECO:0000256" key="4">
    <source>
        <dbReference type="ARBA" id="ARBA00022989"/>
    </source>
</evidence>
<protein>
    <recommendedName>
        <fullName evidence="9">MFS general substrate transporter</fullName>
    </recommendedName>
</protein>
<dbReference type="Proteomes" id="UP000654370">
    <property type="component" value="Unassembled WGS sequence"/>
</dbReference>
<feature type="transmembrane region" description="Helical" evidence="6">
    <location>
        <begin position="97"/>
        <end position="116"/>
    </location>
</feature>
<evidence type="ECO:0000256" key="6">
    <source>
        <dbReference type="SAM" id="Phobius"/>
    </source>
</evidence>
<dbReference type="GO" id="GO:0016020">
    <property type="term" value="C:membrane"/>
    <property type="evidence" value="ECO:0007669"/>
    <property type="project" value="UniProtKB-SubCell"/>
</dbReference>
<dbReference type="EMBL" id="JAEPQZ010000009">
    <property type="protein sequence ID" value="KAG2176931.1"/>
    <property type="molecule type" value="Genomic_DNA"/>
</dbReference>
<evidence type="ECO:0000256" key="5">
    <source>
        <dbReference type="ARBA" id="ARBA00023136"/>
    </source>
</evidence>
<feature type="transmembrane region" description="Helical" evidence="6">
    <location>
        <begin position="122"/>
        <end position="146"/>
    </location>
</feature>
<keyword evidence="8" id="KW-1185">Reference proteome</keyword>
<dbReference type="PANTHER" id="PTHR43791:SF36">
    <property type="entry name" value="TRANSPORTER, PUTATIVE (AFU_ORTHOLOGUE AFUA_6G08340)-RELATED"/>
    <property type="match status" value="1"/>
</dbReference>
<sequence length="333" mass="38638">MDTISVEFDSRKVDGDFVEPTSVEMKALLRKIDIRIIPLMTYMYLCTFLGRFDVDHKMYRPNSYIENFISLSLPYIAYPMVEVPSNLILKKIGPSKWYPVMLIIRALVIFRLATASCLAESLILRFILTSAEASLFSGLIFSMNIWYPKIKKAQNIRLTYIVFCYFASIFFTTAVTYASLQLDELHRWSGWRWITIIASNSTLPLVILSYLALPDFPENFKFLNEREHSIICRLHVDANDLEQPTLTWKPLRLATPDFQVYLSSTLYIFYRNLMGNIIYDMTMSSTITNVIAGITFVQIDGWWAYTPTIAAFQNLGRHFYSVPDAVFIIRLFE</sequence>
<comment type="subcellular location">
    <subcellularLocation>
        <location evidence="1">Membrane</location>
        <topology evidence="1">Multi-pass membrane protein</topology>
    </subcellularLocation>
</comment>
<comment type="caution">
    <text evidence="7">The sequence shown here is derived from an EMBL/GenBank/DDBJ whole genome shotgun (WGS) entry which is preliminary data.</text>
</comment>
<keyword evidence="3 6" id="KW-0812">Transmembrane</keyword>
<dbReference type="OrthoDB" id="10462098at2759"/>
<evidence type="ECO:0000256" key="3">
    <source>
        <dbReference type="ARBA" id="ARBA00022692"/>
    </source>
</evidence>
<feature type="transmembrane region" description="Helical" evidence="6">
    <location>
        <begin position="34"/>
        <end position="52"/>
    </location>
</feature>
<evidence type="ECO:0000256" key="1">
    <source>
        <dbReference type="ARBA" id="ARBA00004141"/>
    </source>
</evidence>
<dbReference type="GO" id="GO:0022857">
    <property type="term" value="F:transmembrane transporter activity"/>
    <property type="evidence" value="ECO:0007669"/>
    <property type="project" value="TreeGrafter"/>
</dbReference>
<organism evidence="7 8">
    <name type="scientific">Mortierella isabellina</name>
    <name type="common">Filamentous fungus</name>
    <name type="synonym">Umbelopsis isabellina</name>
    <dbReference type="NCBI Taxonomy" id="91625"/>
    <lineage>
        <taxon>Eukaryota</taxon>
        <taxon>Fungi</taxon>
        <taxon>Fungi incertae sedis</taxon>
        <taxon>Mucoromycota</taxon>
        <taxon>Mucoromycotina</taxon>
        <taxon>Umbelopsidomycetes</taxon>
        <taxon>Umbelopsidales</taxon>
        <taxon>Umbelopsidaceae</taxon>
        <taxon>Umbelopsis</taxon>
    </lineage>
</organism>
<dbReference type="PANTHER" id="PTHR43791">
    <property type="entry name" value="PERMEASE-RELATED"/>
    <property type="match status" value="1"/>
</dbReference>
<dbReference type="InterPro" id="IPR036259">
    <property type="entry name" value="MFS_trans_sf"/>
</dbReference>
<keyword evidence="2" id="KW-0813">Transport</keyword>
<evidence type="ECO:0000313" key="7">
    <source>
        <dbReference type="EMBL" id="KAG2176931.1"/>
    </source>
</evidence>
<evidence type="ECO:0008006" key="9">
    <source>
        <dbReference type="Google" id="ProtNLM"/>
    </source>
</evidence>
<feature type="transmembrane region" description="Helical" evidence="6">
    <location>
        <begin position="158"/>
        <end position="178"/>
    </location>
</feature>
<accession>A0A8H7U960</accession>
<gene>
    <name evidence="7" type="ORF">INT43_007585</name>
</gene>
<proteinExistence type="predicted"/>